<dbReference type="InterPro" id="IPR011990">
    <property type="entry name" value="TPR-like_helical_dom_sf"/>
</dbReference>
<feature type="region of interest" description="Disordered" evidence="2">
    <location>
        <begin position="1"/>
        <end position="42"/>
    </location>
</feature>
<protein>
    <recommendedName>
        <fullName evidence="3">SET domain-containing protein</fullName>
    </recommendedName>
</protein>
<sequence>MPVLKSPGKYSHNTSNSPPHSEALKAQTANSQHVKELKGQLAKPVKPRSTIILEFESRRILAHTSDRASINIKSSFISSAYPPCTVPLDKLRKAMIEDLRLETHNRGHYILLRTVTPTETMMAVTAIVEDEMGNVLTLQLYNQEKELAGPQGIEEGDAIVVKEPYVRVMADGNYGIRVDHLSDVNFVPKFHDLIPYSWREKVTEIDESPESWKEKGNKFFRQASYRAAIECYSKALEFDHPPGLGTTIECNRTLAFLNSGQFDAAILGVEKELSKPDPSIPSDKALFRKAQALYQLQRFSESCKTYKLLSERYPGSPLAQEELARASARLAEQNTGNYEFKKMLSETKERRPPCLDHATYIGPVAVKKTESHGNGLFTTAVVKAGDLLLCEKAFSYAIDHNYDPSTGLSPLSVSHPDRAFNGADAELIETITQKLHKNPSLLDSFLELHRGTYDAMNVQEVDGKPVVDTFLVEHIVDMNAFGSPISSRKSHISSRKGTPPPENENFQYLGIWPLASRMNHSCFNNACHSFIGDMMIIRATKDLAPNTEITAWYRSPFSSGASEKPVDLKPWGFGCDCIICQDIAQSTESILSTRKGYLEQLRSIFTSPRKPKARGIERLLSKVEETYSKPACEVPRLKQWIAYLLHAKDCAESNKPKEVVKFGLKALESLGYIIEGGNALRASDSENSLLVKTWGLMDDEVVSCWMMLARAYRLVAPALQARAVIYAKISYKICVGEDETFYKTYGQHSDRTDGLLPTARY</sequence>
<dbReference type="Gene3D" id="1.25.40.10">
    <property type="entry name" value="Tetratricopeptide repeat domain"/>
    <property type="match status" value="1"/>
</dbReference>
<evidence type="ECO:0000313" key="5">
    <source>
        <dbReference type="Proteomes" id="UP001149165"/>
    </source>
</evidence>
<evidence type="ECO:0000256" key="1">
    <source>
        <dbReference type="PROSITE-ProRule" id="PRU00339"/>
    </source>
</evidence>
<evidence type="ECO:0000256" key="2">
    <source>
        <dbReference type="SAM" id="MobiDB-lite"/>
    </source>
</evidence>
<dbReference type="InterPro" id="IPR046341">
    <property type="entry name" value="SET_dom_sf"/>
</dbReference>
<dbReference type="InterPro" id="IPR019734">
    <property type="entry name" value="TPR_rpt"/>
</dbReference>
<proteinExistence type="predicted"/>
<organism evidence="4 5">
    <name type="scientific">Penicillium angulare</name>
    <dbReference type="NCBI Taxonomy" id="116970"/>
    <lineage>
        <taxon>Eukaryota</taxon>
        <taxon>Fungi</taxon>
        <taxon>Dikarya</taxon>
        <taxon>Ascomycota</taxon>
        <taxon>Pezizomycotina</taxon>
        <taxon>Eurotiomycetes</taxon>
        <taxon>Eurotiomycetidae</taxon>
        <taxon>Eurotiales</taxon>
        <taxon>Aspergillaceae</taxon>
        <taxon>Penicillium</taxon>
    </lineage>
</organism>
<dbReference type="OrthoDB" id="438641at2759"/>
<comment type="caution">
    <text evidence="4">The sequence shown here is derived from an EMBL/GenBank/DDBJ whole genome shotgun (WGS) entry which is preliminary data.</text>
</comment>
<dbReference type="PROSITE" id="PS50005">
    <property type="entry name" value="TPR"/>
    <property type="match status" value="1"/>
</dbReference>
<evidence type="ECO:0000313" key="4">
    <source>
        <dbReference type="EMBL" id="KAJ5097335.1"/>
    </source>
</evidence>
<dbReference type="Proteomes" id="UP001149165">
    <property type="component" value="Unassembled WGS sequence"/>
</dbReference>
<dbReference type="EMBL" id="JAPQKH010000005">
    <property type="protein sequence ID" value="KAJ5097335.1"/>
    <property type="molecule type" value="Genomic_DNA"/>
</dbReference>
<feature type="repeat" description="TPR" evidence="1">
    <location>
        <begin position="209"/>
        <end position="242"/>
    </location>
</feature>
<keyword evidence="1" id="KW-0802">TPR repeat</keyword>
<dbReference type="InterPro" id="IPR053209">
    <property type="entry name" value="Gramillin-biosynth_MTr"/>
</dbReference>
<dbReference type="Pfam" id="PF00856">
    <property type="entry name" value="SET"/>
    <property type="match status" value="1"/>
</dbReference>
<accession>A0A9W9K8Z4</accession>
<dbReference type="PANTHER" id="PTHR47643:SF2">
    <property type="entry name" value="TPR DOMAIN PROTEIN (AFU_ORTHOLOGUE AFUA_5G12710)"/>
    <property type="match status" value="1"/>
</dbReference>
<dbReference type="PANTHER" id="PTHR47643">
    <property type="entry name" value="TPR DOMAIN PROTEIN (AFU_ORTHOLOGUE AFUA_5G12710)"/>
    <property type="match status" value="1"/>
</dbReference>
<reference evidence="4" key="2">
    <citation type="journal article" date="2023" name="IMA Fungus">
        <title>Comparative genomic study of the Penicillium genus elucidates a diverse pangenome and 15 lateral gene transfer events.</title>
        <authorList>
            <person name="Petersen C."/>
            <person name="Sorensen T."/>
            <person name="Nielsen M.R."/>
            <person name="Sondergaard T.E."/>
            <person name="Sorensen J.L."/>
            <person name="Fitzpatrick D.A."/>
            <person name="Frisvad J.C."/>
            <person name="Nielsen K.L."/>
        </authorList>
    </citation>
    <scope>NUCLEOTIDE SEQUENCE</scope>
    <source>
        <strain evidence="4">IBT 30069</strain>
    </source>
</reference>
<dbReference type="PROSITE" id="PS50280">
    <property type="entry name" value="SET"/>
    <property type="match status" value="1"/>
</dbReference>
<dbReference type="SUPFAM" id="SSF48452">
    <property type="entry name" value="TPR-like"/>
    <property type="match status" value="1"/>
</dbReference>
<feature type="domain" description="SET" evidence="3">
    <location>
        <begin position="362"/>
        <end position="554"/>
    </location>
</feature>
<dbReference type="SMART" id="SM00028">
    <property type="entry name" value="TPR"/>
    <property type="match status" value="2"/>
</dbReference>
<reference evidence="4" key="1">
    <citation type="submission" date="2022-11" db="EMBL/GenBank/DDBJ databases">
        <authorList>
            <person name="Petersen C."/>
        </authorList>
    </citation>
    <scope>NUCLEOTIDE SEQUENCE</scope>
    <source>
        <strain evidence="4">IBT 30069</strain>
    </source>
</reference>
<dbReference type="SMART" id="SM00317">
    <property type="entry name" value="SET"/>
    <property type="match status" value="1"/>
</dbReference>
<dbReference type="SUPFAM" id="SSF82199">
    <property type="entry name" value="SET domain"/>
    <property type="match status" value="1"/>
</dbReference>
<keyword evidence="5" id="KW-1185">Reference proteome</keyword>
<name>A0A9W9K8Z4_9EURO</name>
<dbReference type="InterPro" id="IPR001214">
    <property type="entry name" value="SET_dom"/>
</dbReference>
<gene>
    <name evidence="4" type="ORF">N7456_008056</name>
</gene>
<evidence type="ECO:0000259" key="3">
    <source>
        <dbReference type="PROSITE" id="PS50280"/>
    </source>
</evidence>
<dbReference type="Gene3D" id="2.170.270.10">
    <property type="entry name" value="SET domain"/>
    <property type="match status" value="1"/>
</dbReference>
<dbReference type="AlphaFoldDB" id="A0A9W9K8Z4"/>